<dbReference type="PRINTS" id="PR00332">
    <property type="entry name" value="HISTRIAD"/>
</dbReference>
<gene>
    <name evidence="3" type="ORF">LTSEUGA_4428</name>
</gene>
<comment type="caution">
    <text evidence="1">Lacks conserved residue(s) required for the propagation of feature annotation.</text>
</comment>
<dbReference type="SUPFAM" id="SSF54197">
    <property type="entry name" value="HIT-like"/>
    <property type="match status" value="1"/>
</dbReference>
<proteinExistence type="predicted"/>
<evidence type="ECO:0000259" key="2">
    <source>
        <dbReference type="PROSITE" id="PS51084"/>
    </source>
</evidence>
<dbReference type="InterPro" id="IPR001310">
    <property type="entry name" value="Histidine_triad_HIT"/>
</dbReference>
<dbReference type="InterPro" id="IPR011146">
    <property type="entry name" value="HIT-like"/>
</dbReference>
<dbReference type="PANTHER" id="PTHR46648:SF1">
    <property type="entry name" value="ADENOSINE 5'-MONOPHOSPHORAMIDASE HNT1"/>
    <property type="match status" value="1"/>
</dbReference>
<evidence type="ECO:0000256" key="1">
    <source>
        <dbReference type="PROSITE-ProRule" id="PRU00464"/>
    </source>
</evidence>
<dbReference type="Pfam" id="PF01230">
    <property type="entry name" value="HIT"/>
    <property type="match status" value="1"/>
</dbReference>
<dbReference type="AlphaFoldDB" id="A0A6C8GX52"/>
<feature type="domain" description="HIT" evidence="2">
    <location>
        <begin position="4"/>
        <end position="109"/>
    </location>
</feature>
<comment type="caution">
    <text evidence="3">The sequence shown here is derived from an EMBL/GenBank/DDBJ whole genome shotgun (WGS) entry which is preliminary data.</text>
</comment>
<accession>A0A6C8GX52</accession>
<dbReference type="GO" id="GO:0003824">
    <property type="term" value="F:catalytic activity"/>
    <property type="evidence" value="ECO:0007669"/>
    <property type="project" value="InterPro"/>
</dbReference>
<sequence>MTCIFCQIVEGKAPCHKVWEDEHHLAFLSIFPNTDGFTVVIPKKHYPSYAFDLPPQALADLMLATQKVAKKLDKAFPDVSRTGMFFEGFGVDHVHSKLSPMHGTGDLTHWKPIESRQNKFFEQYEGYLSSHDHERADDEKLAALAASRRPPVNRPDKRSAFRHYTLDYILLIYFNISTLVG</sequence>
<dbReference type="InterPro" id="IPR036265">
    <property type="entry name" value="HIT-like_sf"/>
</dbReference>
<dbReference type="Proteomes" id="UP000003915">
    <property type="component" value="Unassembled WGS sequence"/>
</dbReference>
<organism evidence="3 4">
    <name type="scientific">Salmonella enterica subsp. enterica serovar Uganda str. R8-3404</name>
    <dbReference type="NCBI Taxonomy" id="913083"/>
    <lineage>
        <taxon>Bacteria</taxon>
        <taxon>Pseudomonadati</taxon>
        <taxon>Pseudomonadota</taxon>
        <taxon>Gammaproteobacteria</taxon>
        <taxon>Enterobacterales</taxon>
        <taxon>Enterobacteriaceae</taxon>
        <taxon>Salmonella</taxon>
    </lineage>
</organism>
<evidence type="ECO:0000313" key="4">
    <source>
        <dbReference type="Proteomes" id="UP000003915"/>
    </source>
</evidence>
<dbReference type="Gene3D" id="3.30.428.10">
    <property type="entry name" value="HIT-like"/>
    <property type="match status" value="1"/>
</dbReference>
<dbReference type="EMBL" id="AFCV01001113">
    <property type="protein sequence ID" value="EHC87777.1"/>
    <property type="molecule type" value="Genomic_DNA"/>
</dbReference>
<evidence type="ECO:0000313" key="3">
    <source>
        <dbReference type="EMBL" id="EHC87777.1"/>
    </source>
</evidence>
<dbReference type="PANTHER" id="PTHR46648">
    <property type="entry name" value="HIT FAMILY PROTEIN 1"/>
    <property type="match status" value="1"/>
</dbReference>
<dbReference type="GO" id="GO:0009117">
    <property type="term" value="P:nucleotide metabolic process"/>
    <property type="evidence" value="ECO:0007669"/>
    <property type="project" value="TreeGrafter"/>
</dbReference>
<name>A0A6C8GX52_SALET</name>
<reference evidence="3 4" key="1">
    <citation type="journal article" date="2011" name="BMC Genomics">
        <title>Genome sequencing reveals diversification of virulence factor content and possible host adaptation in distinct subpopulations of Salmonella enterica.</title>
        <authorList>
            <person name="den Bakker H.C."/>
            <person name="Moreno Switt A.I."/>
            <person name="Govoni G."/>
            <person name="Cummings C.A."/>
            <person name="Ranieri M.L."/>
            <person name="Degoricija L."/>
            <person name="Hoelzer K."/>
            <person name="Rodriguez-Rivera L.D."/>
            <person name="Brown S."/>
            <person name="Bolchacova E."/>
            <person name="Furtado M.R."/>
            <person name="Wiedmann M."/>
        </authorList>
    </citation>
    <scope>NUCLEOTIDE SEQUENCE [LARGE SCALE GENOMIC DNA]</scope>
    <source>
        <strain evidence="3 4">R8-3404</strain>
    </source>
</reference>
<protein>
    <recommendedName>
        <fullName evidence="2">HIT domain-containing protein</fullName>
    </recommendedName>
</protein>
<dbReference type="PROSITE" id="PS51084">
    <property type="entry name" value="HIT_2"/>
    <property type="match status" value="1"/>
</dbReference>